<accession>A0A498QK19</accession>
<keyword evidence="2" id="KW-1185">Reference proteome</keyword>
<dbReference type="EMBL" id="UPHQ01000285">
    <property type="protein sequence ID" value="VBA45209.1"/>
    <property type="molecule type" value="Genomic_DNA"/>
</dbReference>
<reference evidence="1 2" key="1">
    <citation type="submission" date="2018-09" db="EMBL/GenBank/DDBJ databases">
        <authorList>
            <person name="Tagini F."/>
        </authorList>
    </citation>
    <scope>NUCLEOTIDE SEQUENCE [LARGE SCALE GENOMIC DNA]</scope>
    <source>
        <strain evidence="1 2">MK13</strain>
    </source>
</reference>
<name>A0A498QK19_9MYCO</name>
<evidence type="ECO:0000313" key="2">
    <source>
        <dbReference type="Proteomes" id="UP000267289"/>
    </source>
</evidence>
<evidence type="ECO:0000313" key="1">
    <source>
        <dbReference type="EMBL" id="VBA45209.1"/>
    </source>
</evidence>
<dbReference type="Proteomes" id="UP000267289">
    <property type="component" value="Unassembled WGS sequence"/>
</dbReference>
<gene>
    <name evidence="1" type="ORF">LAUMK13_05383</name>
</gene>
<protein>
    <submittedName>
        <fullName evidence="1">Uncharacterized protein</fullName>
    </submittedName>
</protein>
<proteinExistence type="predicted"/>
<organism evidence="1 2">
    <name type="scientific">Mycobacterium innocens</name>
    <dbReference type="NCBI Taxonomy" id="2341083"/>
    <lineage>
        <taxon>Bacteria</taxon>
        <taxon>Bacillati</taxon>
        <taxon>Actinomycetota</taxon>
        <taxon>Actinomycetes</taxon>
        <taxon>Mycobacteriales</taxon>
        <taxon>Mycobacteriaceae</taxon>
        <taxon>Mycobacterium</taxon>
    </lineage>
</organism>
<sequence length="78" mass="8832">MRQHTDLKKESLTDPFLTPPEAFVKDHPDLYQRCVRTRPSVTVTVASARIDAPATSMATFANSVYRLSVHGENARRQF</sequence>
<dbReference type="AlphaFoldDB" id="A0A498QK19"/>